<dbReference type="KEGG" id="gob:Gobs_0026"/>
<dbReference type="STRING" id="526225.Gobs_0026"/>
<sequence length="417" mass="42755">MSTQPPTSDAPLPAGRPEQAGPPAGRPEQAGPPSWQPAQGPPPSWQPAQGPQLRQPGSFRHGFALGLGVTLGAGVVLAVVALGLTVVMVLALVGLTAGGDTAPSGPPTETVWGAADAPARLIAVPVTGVILGSESDGVTFGGATYGYDVADTIDALETEDADGLILELNTPGGTIHGSRAIADAVERYQKRTGNQVLAHVQGMSASGGMYAMAGADQIVADHGSLVGSIGVIMGPFQRFRDVTGIPGSLLEPGVTTDGGVTEEYLTRGRGKDFGNPYRDMTEEERAVLGRGLDREYEAFVSWVSQARGIPPQTIVDELGAFVFDSYTAVDRGLVDRVLGREEAYRHAAEINGADPDDTRVDRVVAPGLVESLLAANGPLGGIGAAAVEGDPGRSTVCAGAPIVLAYHGELSAACTPR</sequence>
<keyword evidence="6" id="KW-0812">Transmembrane</keyword>
<feature type="compositionally biased region" description="Low complexity" evidence="5">
    <location>
        <begin position="29"/>
        <end position="38"/>
    </location>
</feature>
<dbReference type="PANTHER" id="PTHR42987:SF4">
    <property type="entry name" value="PROTEASE SOHB-RELATED"/>
    <property type="match status" value="1"/>
</dbReference>
<comment type="similarity">
    <text evidence="1">Belongs to the peptidase S49 family.</text>
</comment>
<dbReference type="SUPFAM" id="SSF52096">
    <property type="entry name" value="ClpP/crotonase"/>
    <property type="match status" value="1"/>
</dbReference>
<feature type="region of interest" description="Disordered" evidence="5">
    <location>
        <begin position="1"/>
        <end position="57"/>
    </location>
</feature>
<dbReference type="InterPro" id="IPR002142">
    <property type="entry name" value="Peptidase_S49"/>
</dbReference>
<evidence type="ECO:0000256" key="3">
    <source>
        <dbReference type="ARBA" id="ARBA00022801"/>
    </source>
</evidence>
<name>D2SGF6_GEOOG</name>
<dbReference type="InterPro" id="IPR047272">
    <property type="entry name" value="S49_SppA_C"/>
</dbReference>
<keyword evidence="6" id="KW-0472">Membrane</keyword>
<evidence type="ECO:0000313" key="8">
    <source>
        <dbReference type="EMBL" id="ADB72838.1"/>
    </source>
</evidence>
<reference evidence="9" key="2">
    <citation type="submission" date="2010-01" db="EMBL/GenBank/DDBJ databases">
        <title>The complete genome of Geodermatophilus obscurus DSM 43160.</title>
        <authorList>
            <consortium name="US DOE Joint Genome Institute (JGI-PGF)"/>
            <person name="Lucas S."/>
            <person name="Copeland A."/>
            <person name="Lapidus A."/>
            <person name="Glavina del Rio T."/>
            <person name="Dalin E."/>
            <person name="Tice H."/>
            <person name="Bruce D."/>
            <person name="Goodwin L."/>
            <person name="Pitluck S."/>
            <person name="Kyrpides N."/>
            <person name="Mavromatis K."/>
            <person name="Ivanova N."/>
            <person name="Munk A.C."/>
            <person name="Brettin T."/>
            <person name="Detter J.C."/>
            <person name="Han C."/>
            <person name="Larimer F."/>
            <person name="Land M."/>
            <person name="Hauser L."/>
            <person name="Markowitz V."/>
            <person name="Cheng J.-F."/>
            <person name="Hugenholtz P."/>
            <person name="Woyke T."/>
            <person name="Wu D."/>
            <person name="Jando M."/>
            <person name="Schneider S."/>
            <person name="Klenk H.-P."/>
            <person name="Eisen J.A."/>
        </authorList>
    </citation>
    <scope>NUCLEOTIDE SEQUENCE [LARGE SCALE GENOMIC DNA]</scope>
    <source>
        <strain evidence="9">ATCC 25078 / DSM 43160 / JCM 3152 / KCC A-0152 / KCTC 9177 / NBRC 13315 / NRRL B-3577 / G-20</strain>
    </source>
</reference>
<reference evidence="8 9" key="1">
    <citation type="journal article" date="2010" name="Stand. Genomic Sci.">
        <title>Complete genome sequence of Geodermatophilus obscurus type strain (G-20).</title>
        <authorList>
            <person name="Ivanova N."/>
            <person name="Sikorski J."/>
            <person name="Jando M."/>
            <person name="Munk C."/>
            <person name="Lapidus A."/>
            <person name="Glavina Del Rio T."/>
            <person name="Copeland A."/>
            <person name="Tice H."/>
            <person name="Cheng J.-F."/>
            <person name="Lucas S."/>
            <person name="Chen F."/>
            <person name="Nolan M."/>
            <person name="Bruce D."/>
            <person name="Goodwin L."/>
            <person name="Pitluck S."/>
            <person name="Mavromatis K."/>
            <person name="Mikhailova N."/>
            <person name="Pati A."/>
            <person name="Chen A."/>
            <person name="Palaniappan K."/>
            <person name="Land M."/>
            <person name="Hauser L."/>
            <person name="Chang Y.-J."/>
            <person name="Jeffries C.D."/>
            <person name="Meincke L."/>
            <person name="Brettin T."/>
            <person name="Detter J.C."/>
            <person name="Detter J.C."/>
            <person name="Rohde M."/>
            <person name="Goeker M."/>
            <person name="Bristow J."/>
            <person name="Eisen J.A."/>
            <person name="Markowitz V."/>
            <person name="Hugenholtz P."/>
            <person name="Kyrpides N.C."/>
            <person name="Klenk H.-P."/>
        </authorList>
    </citation>
    <scope>NUCLEOTIDE SEQUENCE [LARGE SCALE GENOMIC DNA]</scope>
    <source>
        <strain evidence="9">ATCC 25078 / DSM 43160 / JCM 3152 / KCC A-0152 / KCTC 9177 / NBRC 13315 / NRRL B-3577 / G-20</strain>
    </source>
</reference>
<keyword evidence="3" id="KW-0378">Hydrolase</keyword>
<keyword evidence="9" id="KW-1185">Reference proteome</keyword>
<organism evidence="8 9">
    <name type="scientific">Geodermatophilus obscurus (strain ATCC 25078 / DSM 43160 / JCM 3152 / CCUG 61914 / KCC A-0152 / KCTC 9177 / NBRC 13315 / NRRL B-3577 / G-20)</name>
    <dbReference type="NCBI Taxonomy" id="526225"/>
    <lineage>
        <taxon>Bacteria</taxon>
        <taxon>Bacillati</taxon>
        <taxon>Actinomycetota</taxon>
        <taxon>Actinomycetes</taxon>
        <taxon>Geodermatophilales</taxon>
        <taxon>Geodermatophilaceae</taxon>
        <taxon>Geodermatophilus</taxon>
    </lineage>
</organism>
<evidence type="ECO:0000256" key="4">
    <source>
        <dbReference type="ARBA" id="ARBA00022825"/>
    </source>
</evidence>
<dbReference type="CDD" id="cd07023">
    <property type="entry name" value="S49_Sppa_N_C"/>
    <property type="match status" value="1"/>
</dbReference>
<evidence type="ECO:0000256" key="1">
    <source>
        <dbReference type="ARBA" id="ARBA00008683"/>
    </source>
</evidence>
<evidence type="ECO:0000256" key="2">
    <source>
        <dbReference type="ARBA" id="ARBA00022670"/>
    </source>
</evidence>
<dbReference type="eggNOG" id="COG0616">
    <property type="taxonomic scope" value="Bacteria"/>
</dbReference>
<proteinExistence type="inferred from homology"/>
<dbReference type="Pfam" id="PF01343">
    <property type="entry name" value="Peptidase_S49"/>
    <property type="match status" value="1"/>
</dbReference>
<dbReference type="EMBL" id="CP001867">
    <property type="protein sequence ID" value="ADB72838.1"/>
    <property type="molecule type" value="Genomic_DNA"/>
</dbReference>
<keyword evidence="2" id="KW-0645">Protease</keyword>
<evidence type="ECO:0000313" key="9">
    <source>
        <dbReference type="Proteomes" id="UP000001382"/>
    </source>
</evidence>
<evidence type="ECO:0000256" key="6">
    <source>
        <dbReference type="SAM" id="Phobius"/>
    </source>
</evidence>
<dbReference type="InterPro" id="IPR029045">
    <property type="entry name" value="ClpP/crotonase-like_dom_sf"/>
</dbReference>
<protein>
    <submittedName>
        <fullName evidence="8">Peptidase S49</fullName>
    </submittedName>
</protein>
<dbReference type="PANTHER" id="PTHR42987">
    <property type="entry name" value="PEPTIDASE S49"/>
    <property type="match status" value="1"/>
</dbReference>
<gene>
    <name evidence="8" type="ordered locus">Gobs_0026</name>
</gene>
<accession>D2SGF6</accession>
<dbReference type="HOGENOM" id="CLU_690502_0_0_11"/>
<dbReference type="Gene3D" id="6.20.330.10">
    <property type="match status" value="1"/>
</dbReference>
<feature type="transmembrane region" description="Helical" evidence="6">
    <location>
        <begin position="62"/>
        <end position="95"/>
    </location>
</feature>
<dbReference type="AlphaFoldDB" id="D2SGF6"/>
<dbReference type="Gene3D" id="3.90.226.10">
    <property type="entry name" value="2-enoyl-CoA Hydratase, Chain A, domain 1"/>
    <property type="match status" value="1"/>
</dbReference>
<keyword evidence="6" id="KW-1133">Transmembrane helix</keyword>
<keyword evidence="4" id="KW-0720">Serine protease</keyword>
<evidence type="ECO:0000256" key="5">
    <source>
        <dbReference type="SAM" id="MobiDB-lite"/>
    </source>
</evidence>
<dbReference type="GO" id="GO:0008236">
    <property type="term" value="F:serine-type peptidase activity"/>
    <property type="evidence" value="ECO:0007669"/>
    <property type="project" value="UniProtKB-KW"/>
</dbReference>
<dbReference type="Proteomes" id="UP000001382">
    <property type="component" value="Chromosome"/>
</dbReference>
<evidence type="ECO:0000259" key="7">
    <source>
        <dbReference type="Pfam" id="PF01343"/>
    </source>
</evidence>
<dbReference type="GO" id="GO:0006508">
    <property type="term" value="P:proteolysis"/>
    <property type="evidence" value="ECO:0007669"/>
    <property type="project" value="UniProtKB-KW"/>
</dbReference>
<feature type="domain" description="Peptidase S49" evidence="7">
    <location>
        <begin position="190"/>
        <end position="349"/>
    </location>
</feature>